<keyword evidence="2" id="KW-1185">Reference proteome</keyword>
<sequence>MKYLEVGTRERWMEKLKLSRSIVHGSDQQWRSWPSNAPGLRRQGNQRPWHGAAHLRCLVDRRRCALVRARRISNKKVARTRLRLRSGRLVTPVRSSFLVPPRGPDKHPILIIDVASSALKKMHPVACEGSRHYRFMILPSFAIAWIIIDANHETI</sequence>
<protein>
    <submittedName>
        <fullName evidence="1">Uncharacterized protein</fullName>
    </submittedName>
</protein>
<evidence type="ECO:0000313" key="1">
    <source>
        <dbReference type="EMBL" id="KAB8268745.1"/>
    </source>
</evidence>
<dbReference type="AlphaFoldDB" id="A0A5N6IR45"/>
<organism evidence="1 2">
    <name type="scientific">Aspergillus minisclerotigenes</name>
    <dbReference type="NCBI Taxonomy" id="656917"/>
    <lineage>
        <taxon>Eukaryota</taxon>
        <taxon>Fungi</taxon>
        <taxon>Dikarya</taxon>
        <taxon>Ascomycota</taxon>
        <taxon>Pezizomycotina</taxon>
        <taxon>Eurotiomycetes</taxon>
        <taxon>Eurotiomycetidae</taxon>
        <taxon>Eurotiales</taxon>
        <taxon>Aspergillaceae</taxon>
        <taxon>Aspergillus</taxon>
        <taxon>Aspergillus subgen. Circumdati</taxon>
    </lineage>
</organism>
<name>A0A5N6IR45_9EURO</name>
<dbReference type="Proteomes" id="UP000326289">
    <property type="component" value="Unassembled WGS sequence"/>
</dbReference>
<gene>
    <name evidence="1" type="ORF">BDV30DRAFT_199962</name>
</gene>
<reference evidence="1 2" key="1">
    <citation type="submission" date="2019-04" db="EMBL/GenBank/DDBJ databases">
        <title>Fungal friends and foes A comparative genomics study of 23 Aspergillus species from section Flavi.</title>
        <authorList>
            <consortium name="DOE Joint Genome Institute"/>
            <person name="Kjaerbolling I."/>
            <person name="Vesth T.C."/>
            <person name="Frisvad J.C."/>
            <person name="Nybo J.L."/>
            <person name="Theobald S."/>
            <person name="Kildgaard S."/>
            <person name="Petersen T.I."/>
            <person name="Kuo A."/>
            <person name="Sato A."/>
            <person name="Lyhne E.K."/>
            <person name="Kogle M.E."/>
            <person name="Wiebenga A."/>
            <person name="Kun R.S."/>
            <person name="Lubbers R.J."/>
            <person name="Makela M.R."/>
            <person name="Barry K."/>
            <person name="Chovatia M."/>
            <person name="Clum A."/>
            <person name="Daum C."/>
            <person name="Haridas S."/>
            <person name="He G."/>
            <person name="LaButti K."/>
            <person name="Lipzen A."/>
            <person name="Mondo S."/>
            <person name="Pangilinan J."/>
            <person name="Riley R."/>
            <person name="Salamov A."/>
            <person name="Simmons B.A."/>
            <person name="Magnuson J.K."/>
            <person name="Henrissat B."/>
            <person name="Mortensen U.H."/>
            <person name="Larsen T.O."/>
            <person name="De vries R.P."/>
            <person name="Grigoriev I.V."/>
            <person name="Machida M."/>
            <person name="Baker S.E."/>
            <person name="Andersen M.R."/>
        </authorList>
    </citation>
    <scope>NUCLEOTIDE SEQUENCE [LARGE SCALE GENOMIC DNA]</scope>
    <source>
        <strain evidence="1 2">CBS 117635</strain>
    </source>
</reference>
<proteinExistence type="predicted"/>
<accession>A0A5N6IR45</accession>
<dbReference type="EMBL" id="ML732861">
    <property type="protein sequence ID" value="KAB8268745.1"/>
    <property type="molecule type" value="Genomic_DNA"/>
</dbReference>
<evidence type="ECO:0000313" key="2">
    <source>
        <dbReference type="Proteomes" id="UP000326289"/>
    </source>
</evidence>